<organism evidence="2 3">
    <name type="scientific">Paraburkholderia hospita</name>
    <dbReference type="NCBI Taxonomy" id="169430"/>
    <lineage>
        <taxon>Bacteria</taxon>
        <taxon>Pseudomonadati</taxon>
        <taxon>Pseudomonadota</taxon>
        <taxon>Betaproteobacteria</taxon>
        <taxon>Burkholderiales</taxon>
        <taxon>Burkholderiaceae</taxon>
        <taxon>Paraburkholderia</taxon>
    </lineage>
</organism>
<dbReference type="Proteomes" id="UP000236649">
    <property type="component" value="Chromosome 1"/>
</dbReference>
<gene>
    <name evidence="2" type="ORF">C2L64_09255</name>
</gene>
<evidence type="ECO:0000256" key="1">
    <source>
        <dbReference type="SAM" id="MobiDB-lite"/>
    </source>
</evidence>
<sequence>MAGRWTVRNAVDGAGMGGRKKRMPGCNGPDRGWDITPRESGQTSVWSTVARWLTDLDALVDTGVRARESYMDDMWAHAATFVQLLFPSGVCLPRWGRCAFCCGNDQPKVGEQHESIRPTGWICAFPRA</sequence>
<evidence type="ECO:0000313" key="3">
    <source>
        <dbReference type="Proteomes" id="UP000236649"/>
    </source>
</evidence>
<name>A0AAN1J788_9BURK</name>
<protein>
    <submittedName>
        <fullName evidence="2">Uncharacterized protein</fullName>
    </submittedName>
</protein>
<dbReference type="KEGG" id="phs:C2L64_09255"/>
<feature type="region of interest" description="Disordered" evidence="1">
    <location>
        <begin position="11"/>
        <end position="39"/>
    </location>
</feature>
<proteinExistence type="predicted"/>
<dbReference type="EMBL" id="CP026105">
    <property type="protein sequence ID" value="AUT68487.1"/>
    <property type="molecule type" value="Genomic_DNA"/>
</dbReference>
<reference evidence="2 3" key="1">
    <citation type="submission" date="2018-01" db="EMBL/GenBank/DDBJ databases">
        <title>Species boundaries and ecological features among Paraburkholderia terrae DSMZ17804T, P. hospita DSMZ17164T and P. caribensis DSMZ13236T.</title>
        <authorList>
            <person name="Pratama A.A."/>
        </authorList>
    </citation>
    <scope>NUCLEOTIDE SEQUENCE [LARGE SCALE GENOMIC DNA]</scope>
    <source>
        <strain evidence="2 3">DSM 17164</strain>
    </source>
</reference>
<dbReference type="AlphaFoldDB" id="A0AAN1J788"/>
<evidence type="ECO:0000313" key="2">
    <source>
        <dbReference type="EMBL" id="AUT68487.1"/>
    </source>
</evidence>
<accession>A0AAN1J788</accession>